<feature type="region of interest" description="Disordered" evidence="3">
    <location>
        <begin position="327"/>
        <end position="399"/>
    </location>
</feature>
<feature type="region of interest" description="Disordered" evidence="3">
    <location>
        <begin position="513"/>
        <end position="564"/>
    </location>
</feature>
<feature type="compositionally biased region" description="Polar residues" evidence="3">
    <location>
        <begin position="623"/>
        <end position="637"/>
    </location>
</feature>
<keyword evidence="5" id="KW-1185">Reference proteome</keyword>
<organism evidence="4 5">
    <name type="scientific">Racocetra fulgida</name>
    <dbReference type="NCBI Taxonomy" id="60492"/>
    <lineage>
        <taxon>Eukaryota</taxon>
        <taxon>Fungi</taxon>
        <taxon>Fungi incertae sedis</taxon>
        <taxon>Mucoromycota</taxon>
        <taxon>Glomeromycotina</taxon>
        <taxon>Glomeromycetes</taxon>
        <taxon>Diversisporales</taxon>
        <taxon>Gigasporaceae</taxon>
        <taxon>Racocetra</taxon>
    </lineage>
</organism>
<feature type="coiled-coil region" evidence="2">
    <location>
        <begin position="831"/>
        <end position="904"/>
    </location>
</feature>
<feature type="compositionally biased region" description="Low complexity" evidence="3">
    <location>
        <begin position="110"/>
        <end position="121"/>
    </location>
</feature>
<feature type="region of interest" description="Disordered" evidence="3">
    <location>
        <begin position="437"/>
        <end position="471"/>
    </location>
</feature>
<dbReference type="AlphaFoldDB" id="A0A9N8WIF5"/>
<dbReference type="GO" id="GO:0019905">
    <property type="term" value="F:syntaxin binding"/>
    <property type="evidence" value="ECO:0007669"/>
    <property type="project" value="InterPro"/>
</dbReference>
<evidence type="ECO:0000256" key="3">
    <source>
        <dbReference type="SAM" id="MobiDB-lite"/>
    </source>
</evidence>
<keyword evidence="2" id="KW-0175">Coiled coil</keyword>
<dbReference type="Pfam" id="PF09728">
    <property type="entry name" value="Taxilin"/>
    <property type="match status" value="1"/>
</dbReference>
<feature type="non-terminal residue" evidence="4">
    <location>
        <position position="1"/>
    </location>
</feature>
<feature type="region of interest" description="Disordered" evidence="3">
    <location>
        <begin position="1"/>
        <end position="74"/>
    </location>
</feature>
<feature type="compositionally biased region" description="Low complexity" evidence="3">
    <location>
        <begin position="374"/>
        <end position="399"/>
    </location>
</feature>
<gene>
    <name evidence="4" type="ORF">RFULGI_LOCUS1659</name>
</gene>
<accession>A0A9N8WIF5</accession>
<feature type="region of interest" description="Disordered" evidence="3">
    <location>
        <begin position="721"/>
        <end position="779"/>
    </location>
</feature>
<feature type="region of interest" description="Disordered" evidence="3">
    <location>
        <begin position="136"/>
        <end position="178"/>
    </location>
</feature>
<dbReference type="EMBL" id="CAJVPZ010001079">
    <property type="protein sequence ID" value="CAG8483757.1"/>
    <property type="molecule type" value="Genomic_DNA"/>
</dbReference>
<feature type="compositionally biased region" description="Acidic residues" evidence="3">
    <location>
        <begin position="460"/>
        <end position="469"/>
    </location>
</feature>
<protein>
    <submittedName>
        <fullName evidence="4">12964_t:CDS:1</fullName>
    </submittedName>
</protein>
<dbReference type="PANTHER" id="PTHR16127:SF13">
    <property type="entry name" value="GH01188P"/>
    <property type="match status" value="1"/>
</dbReference>
<feature type="compositionally biased region" description="Low complexity" evidence="3">
    <location>
        <begin position="551"/>
        <end position="560"/>
    </location>
</feature>
<evidence type="ECO:0000256" key="2">
    <source>
        <dbReference type="SAM" id="Coils"/>
    </source>
</evidence>
<comment type="caution">
    <text evidence="4">The sequence shown here is derived from an EMBL/GenBank/DDBJ whole genome shotgun (WGS) entry which is preliminary data.</text>
</comment>
<name>A0A9N8WIF5_9GLOM</name>
<feature type="region of interest" description="Disordered" evidence="3">
    <location>
        <begin position="96"/>
        <end position="121"/>
    </location>
</feature>
<feature type="compositionally biased region" description="Basic and acidic residues" evidence="3">
    <location>
        <begin position="448"/>
        <end position="459"/>
    </location>
</feature>
<evidence type="ECO:0000313" key="4">
    <source>
        <dbReference type="EMBL" id="CAG8483757.1"/>
    </source>
</evidence>
<feature type="region of interest" description="Disordered" evidence="3">
    <location>
        <begin position="616"/>
        <end position="637"/>
    </location>
</feature>
<comment type="similarity">
    <text evidence="1">Belongs to the taxilin family.</text>
</comment>
<evidence type="ECO:0000313" key="5">
    <source>
        <dbReference type="Proteomes" id="UP000789396"/>
    </source>
</evidence>
<feature type="compositionally biased region" description="Polar residues" evidence="3">
    <location>
        <begin position="26"/>
        <end position="64"/>
    </location>
</feature>
<dbReference type="PANTHER" id="PTHR16127">
    <property type="entry name" value="TAXILIN"/>
    <property type="match status" value="1"/>
</dbReference>
<feature type="compositionally biased region" description="Polar residues" evidence="3">
    <location>
        <begin position="531"/>
        <end position="541"/>
    </location>
</feature>
<dbReference type="Proteomes" id="UP000789396">
    <property type="component" value="Unassembled WGS sequence"/>
</dbReference>
<feature type="compositionally biased region" description="Low complexity" evidence="3">
    <location>
        <begin position="140"/>
        <end position="169"/>
    </location>
</feature>
<feature type="compositionally biased region" description="Polar residues" evidence="3">
    <location>
        <begin position="730"/>
        <end position="744"/>
    </location>
</feature>
<dbReference type="InterPro" id="IPR026183">
    <property type="entry name" value="Taxilin_fam"/>
</dbReference>
<reference evidence="4" key="1">
    <citation type="submission" date="2021-06" db="EMBL/GenBank/DDBJ databases">
        <authorList>
            <person name="Kallberg Y."/>
            <person name="Tangrot J."/>
            <person name="Rosling A."/>
        </authorList>
    </citation>
    <scope>NUCLEOTIDE SEQUENCE</scope>
    <source>
        <strain evidence="4">IN212</strain>
    </source>
</reference>
<dbReference type="OrthoDB" id="306690at2759"/>
<evidence type="ECO:0000256" key="1">
    <source>
        <dbReference type="ARBA" id="ARBA00009550"/>
    </source>
</evidence>
<feature type="region of interest" description="Disordered" evidence="3">
    <location>
        <begin position="273"/>
        <end position="315"/>
    </location>
</feature>
<sequence>MSREELTEVQSQQTASTSTTKESRENIPTNSTAPKKTASSTHSSFQGQQSQNEPSSTADSSQEIKANLVRRQREKMDKDISIPINAYQGVSEKDITTTNSVPDADDIPLGGSKNIVGSSNVNNGVTEYDQENGIRKQSVNGNSHSIPASSSSASIAGSNTTTVQNNSNNPCSNGTGPAYDEMPQMYPNLNANTPFIPVSPQYFTPAFFSNNGQCYYDPQYRFGRPPQIPPPSAQHFVRSNIYPYHPISVIPPIHPSFQNPHLVPPSIPVRYFSPSSTAGGDSGFSSRRSSLDQVRTPDLGPQHTPRMNQQKKPKQLDKALWVGNLPDSTTHEELQTPADLKLKSETSSDLASDHTPPPTPSEAGSTASSRSRRSSLPPRQRIRQSSVASMSPASSVSSAKPSSVNRYFILKSLTQDDLDISVKKNVQWTPIDEAALAASSSRPSSVQEDIKTRLKKSQDEENEDCEDDNIPSRNWGNTFKVEWIKVEVKISRDGTEVEPIVGERLITEFHKTPPSTVPAQYMPINGPLLTQPLNLDNQSVDSDTKDRRESFSSQSGASSSVQTTLQPIVDPNLIQNAQPTFFPPPSYWHPQHMIVPPFSTGTSAPGYIPAQQAWTTPVPKDSSGVSRIQPPQSTGVSSVMPLEQQYVETPVTQHHYPSAHAHQFYPNNSGNAVISQYQQAQHYYRNSEEQYQATSQPHQESNPENVPYLVDEQRKGLEATTTETQNANEVQSIQSDVNDKQVSAPSKAVIKAKTTSPTSPVNNKKNGASSKKKSLDPQELNNMIQNKISQLETESSIEDEEEKSIAKAVKKASKEMKEIINSQNDDQMEKFDTIQQRYMELFQDMKRLERDYAKMKKRNEQLQKEKDAGKNQRHIDMDFLQNICRELQKENKRIKVRVNSASEQQKREELSSKFENTIWEIKSKMEEDTDEKKKRAEDNELREKHFNSVVRSKDLELQLYEAKLQQQKQMTEQETIKVETFTKTEIELRKQLNIYVDKFKQVEETLNKSNELFMTFRKEMEQENSAIKGKCDTMNKNILEMAEERTRDQKIIDDAMKKQAKLENLCRALQ</sequence>
<proteinExistence type="inferred from homology"/>
<feature type="compositionally biased region" description="Basic and acidic residues" evidence="3">
    <location>
        <begin position="329"/>
        <end position="346"/>
    </location>
</feature>
<feature type="compositionally biased region" description="Low complexity" evidence="3">
    <location>
        <begin position="10"/>
        <end position="20"/>
    </location>
</feature>